<evidence type="ECO:0000256" key="1">
    <source>
        <dbReference type="ARBA" id="ARBA00007198"/>
    </source>
</evidence>
<proteinExistence type="inferred from homology"/>
<dbReference type="Pfam" id="PF03960">
    <property type="entry name" value="ArsC"/>
    <property type="match status" value="1"/>
</dbReference>
<evidence type="ECO:0000256" key="2">
    <source>
        <dbReference type="PROSITE-ProRule" id="PRU01282"/>
    </source>
</evidence>
<dbReference type="InterPro" id="IPR006504">
    <property type="entry name" value="Tscrpt_reg_Spx/MgsR"/>
</dbReference>
<dbReference type="InterPro" id="IPR036249">
    <property type="entry name" value="Thioredoxin-like_sf"/>
</dbReference>
<dbReference type="AlphaFoldDB" id="A0A2S0VTX4"/>
<dbReference type="KEGG" id="cate:C2869_14975"/>
<evidence type="ECO:0000313" key="3">
    <source>
        <dbReference type="EMBL" id="AWB67659.1"/>
    </source>
</evidence>
<dbReference type="Gene3D" id="3.40.30.10">
    <property type="entry name" value="Glutaredoxin"/>
    <property type="match status" value="1"/>
</dbReference>
<protein>
    <submittedName>
        <fullName evidence="3">ArsC family reductase</fullName>
    </submittedName>
</protein>
<reference evidence="3 4" key="1">
    <citation type="submission" date="2018-01" db="EMBL/GenBank/DDBJ databases">
        <title>Genome sequence of a Cantenovulum-like bacteria.</title>
        <authorList>
            <person name="Tan W.R."/>
            <person name="Lau N.-S."/>
            <person name="Go F."/>
            <person name="Amirul A.-A.A."/>
        </authorList>
    </citation>
    <scope>NUCLEOTIDE SEQUENCE [LARGE SCALE GENOMIC DNA]</scope>
    <source>
        <strain evidence="3 4">CCB-QB4</strain>
    </source>
</reference>
<keyword evidence="4" id="KW-1185">Reference proteome</keyword>
<dbReference type="PANTHER" id="PTHR30041:SF8">
    <property type="entry name" value="PROTEIN YFFB"/>
    <property type="match status" value="1"/>
</dbReference>
<dbReference type="SUPFAM" id="SSF52833">
    <property type="entry name" value="Thioredoxin-like"/>
    <property type="match status" value="1"/>
</dbReference>
<dbReference type="InterPro" id="IPR006660">
    <property type="entry name" value="Arsenate_reductase-like"/>
</dbReference>
<dbReference type="RefSeq" id="WP_108603721.1">
    <property type="nucleotide sequence ID" value="NZ_CP026604.1"/>
</dbReference>
<dbReference type="NCBIfam" id="NF008107">
    <property type="entry name" value="PRK10853.1"/>
    <property type="match status" value="1"/>
</dbReference>
<dbReference type="CDD" id="cd03035">
    <property type="entry name" value="ArsC_Yffb"/>
    <property type="match status" value="1"/>
</dbReference>
<dbReference type="PANTHER" id="PTHR30041">
    <property type="entry name" value="ARSENATE REDUCTASE"/>
    <property type="match status" value="1"/>
</dbReference>
<dbReference type="NCBIfam" id="TIGR01617">
    <property type="entry name" value="arsC_related"/>
    <property type="match status" value="1"/>
</dbReference>
<evidence type="ECO:0000313" key="4">
    <source>
        <dbReference type="Proteomes" id="UP000244441"/>
    </source>
</evidence>
<sequence length="115" mass="13353">MTTLYGIKNCDTVKKAKKWLDANGISYTFHDFRVDGLDEDKIETWLNNVEFDVLLNKRGTSYRQLEDDVKQNLTKDNAAKYFVDLPTLIKRPVLELDEQVIVGFKADNYQALFSK</sequence>
<dbReference type="OrthoDB" id="9803749at2"/>
<organism evidence="3 4">
    <name type="scientific">Saccharobesus litoralis</name>
    <dbReference type="NCBI Taxonomy" id="2172099"/>
    <lineage>
        <taxon>Bacteria</taxon>
        <taxon>Pseudomonadati</taxon>
        <taxon>Pseudomonadota</taxon>
        <taxon>Gammaproteobacteria</taxon>
        <taxon>Alteromonadales</taxon>
        <taxon>Alteromonadaceae</taxon>
        <taxon>Saccharobesus</taxon>
    </lineage>
</organism>
<dbReference type="PROSITE" id="PS51353">
    <property type="entry name" value="ARSC"/>
    <property type="match status" value="1"/>
</dbReference>
<accession>A0A2S0VTX4</accession>
<comment type="similarity">
    <text evidence="1 2">Belongs to the ArsC family.</text>
</comment>
<name>A0A2S0VTX4_9ALTE</name>
<dbReference type="Proteomes" id="UP000244441">
    <property type="component" value="Chromosome"/>
</dbReference>
<dbReference type="EMBL" id="CP026604">
    <property type="protein sequence ID" value="AWB67659.1"/>
    <property type="molecule type" value="Genomic_DNA"/>
</dbReference>
<gene>
    <name evidence="3" type="ORF">C2869_14975</name>
</gene>